<dbReference type="Pfam" id="PF16360">
    <property type="entry name" value="GTP-bdg_M"/>
    <property type="match status" value="1"/>
</dbReference>
<dbReference type="Gene3D" id="3.40.50.11060">
    <property type="entry name" value="GTPase HflX, N-terminal domain"/>
    <property type="match status" value="1"/>
</dbReference>
<proteinExistence type="inferred from homology"/>
<dbReference type="FunFam" id="3.40.50.11060:FF:000001">
    <property type="entry name" value="GTPase HflX"/>
    <property type="match status" value="1"/>
</dbReference>
<evidence type="ECO:0000256" key="4">
    <source>
        <dbReference type="ARBA" id="ARBA00022842"/>
    </source>
</evidence>
<dbReference type="SUPFAM" id="SSF52540">
    <property type="entry name" value="P-loop containing nucleoside triphosphate hydrolases"/>
    <property type="match status" value="1"/>
</dbReference>
<dbReference type="InterPro" id="IPR027417">
    <property type="entry name" value="P-loop_NTPase"/>
</dbReference>
<evidence type="ECO:0000313" key="14">
    <source>
        <dbReference type="Proteomes" id="UP001390963"/>
    </source>
</evidence>
<feature type="binding site" evidence="7">
    <location>
        <begin position="363"/>
        <end position="365"/>
    </location>
    <ligand>
        <name>GTP</name>
        <dbReference type="ChEBI" id="CHEBI:37565"/>
    </ligand>
</feature>
<dbReference type="InterPro" id="IPR016496">
    <property type="entry name" value="GTPase_HflX"/>
</dbReference>
<dbReference type="InterPro" id="IPR006073">
    <property type="entry name" value="GTP-bd"/>
</dbReference>
<dbReference type="PRINTS" id="PR00326">
    <property type="entry name" value="GTP1OBG"/>
</dbReference>
<feature type="domain" description="Hflx-type G" evidence="10">
    <location>
        <begin position="200"/>
        <end position="385"/>
    </location>
</feature>
<dbReference type="GO" id="GO:0005525">
    <property type="term" value="F:GTP binding"/>
    <property type="evidence" value="ECO:0007669"/>
    <property type="project" value="UniProtKB-UniRule"/>
</dbReference>
<keyword evidence="4 8" id="KW-0460">Magnesium</keyword>
<dbReference type="InterPro" id="IPR042108">
    <property type="entry name" value="GTPase_HflX_N_sf"/>
</dbReference>
<dbReference type="RefSeq" id="WP_279449405.1">
    <property type="nucleotide sequence ID" value="NZ_JAZBJM010000003.1"/>
</dbReference>
<dbReference type="InterPro" id="IPR030394">
    <property type="entry name" value="G_HFLX_dom"/>
</dbReference>
<comment type="similarity">
    <text evidence="6">Belongs to the TRAFAC class OBG-HflX-like GTPase superfamily. HflX GTPase family.</text>
</comment>
<comment type="subunit">
    <text evidence="6">Monomer. Associates with the 50S ribosomal subunit.</text>
</comment>
<dbReference type="Proteomes" id="UP001390963">
    <property type="component" value="Unassembled WGS sequence"/>
</dbReference>
<feature type="binding site" evidence="7">
    <location>
        <begin position="252"/>
        <end position="255"/>
    </location>
    <ligand>
        <name>GTP</name>
        <dbReference type="ChEBI" id="CHEBI:37565"/>
    </ligand>
</feature>
<protein>
    <recommendedName>
        <fullName evidence="6">GTPase HflX</fullName>
    </recommendedName>
    <alternativeName>
        <fullName evidence="6">GTP-binding protein HflX</fullName>
    </alternativeName>
</protein>
<evidence type="ECO:0000256" key="6">
    <source>
        <dbReference type="HAMAP-Rule" id="MF_00900"/>
    </source>
</evidence>
<dbReference type="PANTHER" id="PTHR10229:SF0">
    <property type="entry name" value="GTP-BINDING PROTEIN 6-RELATED"/>
    <property type="match status" value="1"/>
</dbReference>
<dbReference type="InterPro" id="IPR025121">
    <property type="entry name" value="GTPase_HflX_N"/>
</dbReference>
<reference evidence="11 14" key="1">
    <citation type="submission" date="2024-01" db="EMBL/GenBank/DDBJ databases">
        <title>Aequorivita flavus sp. nov., isolated from deep-sea sediment.</title>
        <authorList>
            <person name="Chen X."/>
        </authorList>
    </citation>
    <scope>NUCLEOTIDE SEQUENCE</scope>
    <source>
        <strain evidence="11">MCCC 1A16923</strain>
        <strain evidence="12 14">MCCC 1A16935</strain>
    </source>
</reference>
<dbReference type="GO" id="GO:0005737">
    <property type="term" value="C:cytoplasm"/>
    <property type="evidence" value="ECO:0007669"/>
    <property type="project" value="UniProtKB-SubCell"/>
</dbReference>
<evidence type="ECO:0000256" key="7">
    <source>
        <dbReference type="PIRSR" id="PIRSR006809-1"/>
    </source>
</evidence>
<feature type="binding site" evidence="7">
    <location>
        <begin position="231"/>
        <end position="235"/>
    </location>
    <ligand>
        <name>GTP</name>
        <dbReference type="ChEBI" id="CHEBI:37565"/>
    </ligand>
</feature>
<dbReference type="Proteomes" id="UP001388259">
    <property type="component" value="Unassembled WGS sequence"/>
</dbReference>
<keyword evidence="5 6" id="KW-0342">GTP-binding</keyword>
<feature type="binding site" evidence="8">
    <location>
        <position position="233"/>
    </location>
    <ligand>
        <name>Mg(2+)</name>
        <dbReference type="ChEBI" id="CHEBI:18420"/>
    </ligand>
</feature>
<dbReference type="InterPro" id="IPR032305">
    <property type="entry name" value="GTP-bd_M"/>
</dbReference>
<keyword evidence="9" id="KW-0175">Coiled coil</keyword>
<evidence type="ECO:0000313" key="12">
    <source>
        <dbReference type="EMBL" id="MEM0573203.1"/>
    </source>
</evidence>
<evidence type="ECO:0000256" key="5">
    <source>
        <dbReference type="ARBA" id="ARBA00023134"/>
    </source>
</evidence>
<dbReference type="Pfam" id="PF13167">
    <property type="entry name" value="GTP-bdg_N"/>
    <property type="match status" value="1"/>
</dbReference>
<dbReference type="GO" id="GO:0003924">
    <property type="term" value="F:GTPase activity"/>
    <property type="evidence" value="ECO:0007669"/>
    <property type="project" value="UniProtKB-UniRule"/>
</dbReference>
<comment type="cofactor">
    <cofactor evidence="8">
        <name>Mg(2+)</name>
        <dbReference type="ChEBI" id="CHEBI:18420"/>
    </cofactor>
</comment>
<feature type="binding site" evidence="7">
    <location>
        <begin position="206"/>
        <end position="213"/>
    </location>
    <ligand>
        <name>GTP</name>
        <dbReference type="ChEBI" id="CHEBI:37565"/>
    </ligand>
</feature>
<dbReference type="GO" id="GO:0043022">
    <property type="term" value="F:ribosome binding"/>
    <property type="evidence" value="ECO:0007669"/>
    <property type="project" value="TreeGrafter"/>
</dbReference>
<gene>
    <name evidence="6 11" type="primary">hflX</name>
    <name evidence="12" type="ORF">VZD24_06730</name>
    <name evidence="11" type="ORF">VZD85_05840</name>
</gene>
<feature type="binding site" evidence="7">
    <location>
        <begin position="318"/>
        <end position="321"/>
    </location>
    <ligand>
        <name>GTP</name>
        <dbReference type="ChEBI" id="CHEBI:37565"/>
    </ligand>
</feature>
<comment type="subcellular location">
    <subcellularLocation>
        <location evidence="6">Cytoplasm</location>
    </subcellularLocation>
    <text evidence="6">May associate with membranes.</text>
</comment>
<dbReference type="GO" id="GO:0046872">
    <property type="term" value="F:metal ion binding"/>
    <property type="evidence" value="ECO:0007669"/>
    <property type="project" value="UniProtKB-KW"/>
</dbReference>
<dbReference type="HAMAP" id="MF_00900">
    <property type="entry name" value="GTPase_HflX"/>
    <property type="match status" value="1"/>
</dbReference>
<evidence type="ECO:0000256" key="9">
    <source>
        <dbReference type="SAM" id="Coils"/>
    </source>
</evidence>
<dbReference type="PANTHER" id="PTHR10229">
    <property type="entry name" value="GTP-BINDING PROTEIN HFLX"/>
    <property type="match status" value="1"/>
</dbReference>
<evidence type="ECO:0000256" key="2">
    <source>
        <dbReference type="ARBA" id="ARBA00022723"/>
    </source>
</evidence>
<organism evidence="11 13">
    <name type="scientific">Aequorivita flava</name>
    <dbReference type="NCBI Taxonomy" id="3114371"/>
    <lineage>
        <taxon>Bacteria</taxon>
        <taxon>Pseudomonadati</taxon>
        <taxon>Bacteroidota</taxon>
        <taxon>Flavobacteriia</taxon>
        <taxon>Flavobacteriales</taxon>
        <taxon>Flavobacteriaceae</taxon>
        <taxon>Aequorivita</taxon>
    </lineage>
</organism>
<dbReference type="EMBL" id="JAZBJM010000003">
    <property type="protein sequence ID" value="MEM0517865.1"/>
    <property type="molecule type" value="Genomic_DNA"/>
</dbReference>
<evidence type="ECO:0000313" key="13">
    <source>
        <dbReference type="Proteomes" id="UP001388259"/>
    </source>
</evidence>
<keyword evidence="2 8" id="KW-0479">Metal-binding</keyword>
<feature type="coiled-coil region" evidence="9">
    <location>
        <begin position="168"/>
        <end position="195"/>
    </location>
</feature>
<dbReference type="Gene3D" id="6.10.250.2860">
    <property type="match status" value="1"/>
</dbReference>
<dbReference type="NCBIfam" id="TIGR00231">
    <property type="entry name" value="small_GTP"/>
    <property type="match status" value="1"/>
</dbReference>
<dbReference type="NCBIfam" id="TIGR03156">
    <property type="entry name" value="GTP_HflX"/>
    <property type="match status" value="1"/>
</dbReference>
<dbReference type="EMBL" id="JBANCF010000003">
    <property type="protein sequence ID" value="MEM0573203.1"/>
    <property type="molecule type" value="Genomic_DNA"/>
</dbReference>
<accession>A0AB35YRE2</accession>
<evidence type="ECO:0000313" key="11">
    <source>
        <dbReference type="EMBL" id="MEM0517865.1"/>
    </source>
</evidence>
<evidence type="ECO:0000256" key="3">
    <source>
        <dbReference type="ARBA" id="ARBA00022741"/>
    </source>
</evidence>
<sequence>MIEQVDISYEKTVLIGLITKFQDEVKSEEYLDELEFLAYTAGGEVLKRFTQKIDVPNPKTFIGTGKLEEVKNFVDENDISVAIFDDELSPAQQKNIEKILQCKIIDRTNLILDIFAQRAQTSYARTQVELAQYQYLLPRLAGMWTHLERQRGGIGMRGPGETEIETDRRIVRDRIALLKEKLKKIDRQMDVQRGNRGSLVRVALVGYTNVGKSTLMNVLSKSDVFAENKLFATLDTTVRKVVIGNLPFLLTDTVGFIRKLPTQLVESFKSTLDEVREADLLLHIVDISHPSFEHHIDSVDKILEEIESADKPTIMVFNKIDVYNPEEIEEDDLITEKTKAHYTLEEWKQTWMAKLNGDAIFISALNKENFSQFRKLVYEKVKEIHTTRFPYNNFLYNEYSEEE</sequence>
<keyword evidence="14" id="KW-1185">Reference proteome</keyword>
<comment type="function">
    <text evidence="6">GTPase that associates with the 50S ribosomal subunit and may have a role during protein synthesis or ribosome biogenesis.</text>
</comment>
<name>A0AB35YRE2_9FLAO</name>
<dbReference type="AlphaFoldDB" id="A0AB35YRE2"/>
<evidence type="ECO:0000256" key="8">
    <source>
        <dbReference type="PIRSR" id="PIRSR006809-2"/>
    </source>
</evidence>
<dbReference type="Gene3D" id="3.40.50.300">
    <property type="entry name" value="P-loop containing nucleotide triphosphate hydrolases"/>
    <property type="match status" value="1"/>
</dbReference>
<feature type="binding site" evidence="8">
    <location>
        <position position="213"/>
    </location>
    <ligand>
        <name>Mg(2+)</name>
        <dbReference type="ChEBI" id="CHEBI:18420"/>
    </ligand>
</feature>
<dbReference type="PIRSF" id="PIRSF006809">
    <property type="entry name" value="GTP-binding_hflX_prd"/>
    <property type="match status" value="1"/>
</dbReference>
<dbReference type="CDD" id="cd01878">
    <property type="entry name" value="HflX"/>
    <property type="match status" value="1"/>
</dbReference>
<evidence type="ECO:0000256" key="1">
    <source>
        <dbReference type="ARBA" id="ARBA00022490"/>
    </source>
</evidence>
<dbReference type="InterPro" id="IPR005225">
    <property type="entry name" value="Small_GTP-bd"/>
</dbReference>
<keyword evidence="3 6" id="KW-0547">Nucleotide-binding</keyword>
<evidence type="ECO:0000259" key="10">
    <source>
        <dbReference type="PROSITE" id="PS51705"/>
    </source>
</evidence>
<dbReference type="Pfam" id="PF01926">
    <property type="entry name" value="MMR_HSR1"/>
    <property type="match status" value="1"/>
</dbReference>
<dbReference type="FunFam" id="3.40.50.300:FF:000955">
    <property type="entry name" value="GTPase HflX"/>
    <property type="match status" value="1"/>
</dbReference>
<dbReference type="PROSITE" id="PS51705">
    <property type="entry name" value="G_HFLX"/>
    <property type="match status" value="1"/>
</dbReference>
<keyword evidence="1 6" id="KW-0963">Cytoplasm</keyword>
<comment type="caution">
    <text evidence="11">The sequence shown here is derived from an EMBL/GenBank/DDBJ whole genome shotgun (WGS) entry which is preliminary data.</text>
</comment>